<reference evidence="1 2" key="1">
    <citation type="submission" date="2013-01" db="EMBL/GenBank/DDBJ databases">
        <authorList>
            <person name="Harkins D.M."/>
            <person name="Durkin A.S."/>
            <person name="Brinkac L.M."/>
            <person name="Haft D.H."/>
            <person name="Selengut J.D."/>
            <person name="Sanka R."/>
            <person name="DePew J."/>
            <person name="Purushe J."/>
            <person name="Picardeau M."/>
            <person name="Werts C."/>
            <person name="Goarant C."/>
            <person name="Vinetz J.M."/>
            <person name="Sutton G.G."/>
            <person name="Nierman W.C."/>
            <person name="Fouts D.E."/>
        </authorList>
    </citation>
    <scope>NUCLEOTIDE SEQUENCE [LARGE SCALE GENOMIC DNA]</scope>
    <source>
        <strain evidence="1 2">200701872</strain>
    </source>
</reference>
<evidence type="ECO:0000313" key="1">
    <source>
        <dbReference type="EMBL" id="EMP09160.1"/>
    </source>
</evidence>
<gene>
    <name evidence="1" type="ORF">LEP1GSC124_4395</name>
</gene>
<name>M7A584_LEPIR</name>
<evidence type="ECO:0000313" key="2">
    <source>
        <dbReference type="Proteomes" id="UP000012117"/>
    </source>
</evidence>
<sequence length="54" mass="6131">YIFILAIQTFNCSSSWLNIGCDLYCYAIVSELEAILEPPSITYNSYSPLIFTKT</sequence>
<accession>M7A584</accession>
<proteinExistence type="predicted"/>
<dbReference type="Proteomes" id="UP000012117">
    <property type="component" value="Unassembled WGS sequence"/>
</dbReference>
<comment type="caution">
    <text evidence="1">The sequence shown here is derived from an EMBL/GenBank/DDBJ whole genome shotgun (WGS) entry which is preliminary data.</text>
</comment>
<organism evidence="1 2">
    <name type="scientific">Leptospira interrogans serovar Pyrogenes str. 200701872</name>
    <dbReference type="NCBI Taxonomy" id="1193029"/>
    <lineage>
        <taxon>Bacteria</taxon>
        <taxon>Pseudomonadati</taxon>
        <taxon>Spirochaetota</taxon>
        <taxon>Spirochaetia</taxon>
        <taxon>Leptospirales</taxon>
        <taxon>Leptospiraceae</taxon>
        <taxon>Leptospira</taxon>
    </lineage>
</organism>
<dbReference type="EMBL" id="AKWN02000066">
    <property type="protein sequence ID" value="EMP09160.1"/>
    <property type="molecule type" value="Genomic_DNA"/>
</dbReference>
<dbReference type="BioCyc" id="LINT1193029:G11R4-2093-MONOMER"/>
<protein>
    <submittedName>
        <fullName evidence="1">Uncharacterized protein</fullName>
    </submittedName>
</protein>
<dbReference type="AlphaFoldDB" id="M7A584"/>
<feature type="non-terminal residue" evidence="1">
    <location>
        <position position="1"/>
    </location>
</feature>